<proteinExistence type="predicted"/>
<dbReference type="Pfam" id="PF09955">
    <property type="entry name" value="DUF2189"/>
    <property type="match status" value="1"/>
</dbReference>
<organism evidence="3 4">
    <name type="scientific">Puniceibacterium sediminis</name>
    <dbReference type="NCBI Taxonomy" id="1608407"/>
    <lineage>
        <taxon>Bacteria</taxon>
        <taxon>Pseudomonadati</taxon>
        <taxon>Pseudomonadota</taxon>
        <taxon>Alphaproteobacteria</taxon>
        <taxon>Rhodobacterales</taxon>
        <taxon>Paracoccaceae</taxon>
        <taxon>Puniceibacterium</taxon>
    </lineage>
</organism>
<dbReference type="EMBL" id="FZNN01000014">
    <property type="protein sequence ID" value="SNR65219.1"/>
    <property type="molecule type" value="Genomic_DNA"/>
</dbReference>
<gene>
    <name evidence="3" type="ORF">SAMN06265370_11461</name>
</gene>
<feature type="transmembrane region" description="Helical" evidence="2">
    <location>
        <begin position="46"/>
        <end position="67"/>
    </location>
</feature>
<feature type="transmembrane region" description="Helical" evidence="2">
    <location>
        <begin position="227"/>
        <end position="252"/>
    </location>
</feature>
<keyword evidence="4" id="KW-1185">Reference proteome</keyword>
<feature type="transmembrane region" description="Helical" evidence="2">
    <location>
        <begin position="125"/>
        <end position="149"/>
    </location>
</feature>
<feature type="region of interest" description="Disordered" evidence="1">
    <location>
        <begin position="1"/>
        <end position="24"/>
    </location>
</feature>
<dbReference type="InterPro" id="IPR018692">
    <property type="entry name" value="DUF2189"/>
</dbReference>
<dbReference type="RefSeq" id="WP_089271886.1">
    <property type="nucleotide sequence ID" value="NZ_FZNN01000014.1"/>
</dbReference>
<dbReference type="AlphaFoldDB" id="A0A238Y4I4"/>
<keyword evidence="2" id="KW-0472">Membrane</keyword>
<dbReference type="OrthoDB" id="9809543at2"/>
<evidence type="ECO:0000256" key="2">
    <source>
        <dbReference type="SAM" id="Phobius"/>
    </source>
</evidence>
<keyword evidence="2" id="KW-0812">Transmembrane</keyword>
<keyword evidence="2" id="KW-1133">Transmembrane helix</keyword>
<evidence type="ECO:0000256" key="1">
    <source>
        <dbReference type="SAM" id="MobiDB-lite"/>
    </source>
</evidence>
<feature type="transmembrane region" description="Helical" evidence="2">
    <location>
        <begin position="169"/>
        <end position="191"/>
    </location>
</feature>
<feature type="transmembrane region" description="Helical" evidence="2">
    <location>
        <begin position="203"/>
        <end position="221"/>
    </location>
</feature>
<feature type="transmembrane region" description="Helical" evidence="2">
    <location>
        <begin position="73"/>
        <end position="94"/>
    </location>
</feature>
<protein>
    <submittedName>
        <fullName evidence="3">Uncharacterized membrane protein</fullName>
    </submittedName>
</protein>
<name>A0A238Y4I4_9RHOB</name>
<evidence type="ECO:0000313" key="4">
    <source>
        <dbReference type="Proteomes" id="UP000198417"/>
    </source>
</evidence>
<sequence>MNDPDRQSQNSARDPQPGAPRFAPPTPALIRQALALGWSDLRRAPLFGLAFAAVYMLGGWLMALVTVKTGTTFWLILAIFGFPLLGPFAAVGLYEVSRRLQTGQPLDWGGVLGVILQQRKRQLPLIGATIIFIFLFWFFLGHMIFALFMGLSVMTNISSSLAVFLTPNGLAMLAFGSAVGAVFALLLYMITVMSLPMLLDREVDVVTAMASSFSHVAAYPLTMLGWAAVIAVSTLISLLPLFLGLVVVLPLLGHTTWHLYSLSVLPSDRPGPTIG</sequence>
<reference evidence="3 4" key="1">
    <citation type="submission" date="2017-06" db="EMBL/GenBank/DDBJ databases">
        <authorList>
            <person name="Kim H.J."/>
            <person name="Triplett B.A."/>
        </authorList>
    </citation>
    <scope>NUCLEOTIDE SEQUENCE [LARGE SCALE GENOMIC DNA]</scope>
    <source>
        <strain evidence="3 4">DSM 29052</strain>
    </source>
</reference>
<accession>A0A238Y4I4</accession>
<dbReference type="Proteomes" id="UP000198417">
    <property type="component" value="Unassembled WGS sequence"/>
</dbReference>
<evidence type="ECO:0000313" key="3">
    <source>
        <dbReference type="EMBL" id="SNR65219.1"/>
    </source>
</evidence>